<dbReference type="AlphaFoldDB" id="A0A699GXN3"/>
<name>A0A699GXN3_TANCI</name>
<comment type="caution">
    <text evidence="1">The sequence shown here is derived from an EMBL/GenBank/DDBJ whole genome shotgun (WGS) entry which is preliminary data.</text>
</comment>
<dbReference type="EMBL" id="BKCJ010069499">
    <property type="protein sequence ID" value="GEW69206.1"/>
    <property type="molecule type" value="Genomic_DNA"/>
</dbReference>
<gene>
    <name evidence="1" type="ORF">Tci_241182</name>
</gene>
<proteinExistence type="predicted"/>
<sequence length="67" mass="7262">GGSTLGRGESGEFKWPLVDGDVEEVGDLSLEAMEDEEVAMVDGVFEGAFEALDDETWYFREGVLVSS</sequence>
<organism evidence="1">
    <name type="scientific">Tanacetum cinerariifolium</name>
    <name type="common">Dalmatian daisy</name>
    <name type="synonym">Chrysanthemum cinerariifolium</name>
    <dbReference type="NCBI Taxonomy" id="118510"/>
    <lineage>
        <taxon>Eukaryota</taxon>
        <taxon>Viridiplantae</taxon>
        <taxon>Streptophyta</taxon>
        <taxon>Embryophyta</taxon>
        <taxon>Tracheophyta</taxon>
        <taxon>Spermatophyta</taxon>
        <taxon>Magnoliopsida</taxon>
        <taxon>eudicotyledons</taxon>
        <taxon>Gunneridae</taxon>
        <taxon>Pentapetalae</taxon>
        <taxon>asterids</taxon>
        <taxon>campanulids</taxon>
        <taxon>Asterales</taxon>
        <taxon>Asteraceae</taxon>
        <taxon>Asteroideae</taxon>
        <taxon>Anthemideae</taxon>
        <taxon>Anthemidinae</taxon>
        <taxon>Tanacetum</taxon>
    </lineage>
</organism>
<accession>A0A699GXN3</accession>
<reference evidence="1" key="1">
    <citation type="journal article" date="2019" name="Sci. Rep.">
        <title>Draft genome of Tanacetum cinerariifolium, the natural source of mosquito coil.</title>
        <authorList>
            <person name="Yamashiro T."/>
            <person name="Shiraishi A."/>
            <person name="Satake H."/>
            <person name="Nakayama K."/>
        </authorList>
    </citation>
    <scope>NUCLEOTIDE SEQUENCE</scope>
</reference>
<evidence type="ECO:0000313" key="1">
    <source>
        <dbReference type="EMBL" id="GEW69206.1"/>
    </source>
</evidence>
<protein>
    <submittedName>
        <fullName evidence="1">Uncharacterized protein</fullName>
    </submittedName>
</protein>
<feature type="non-terminal residue" evidence="1">
    <location>
        <position position="1"/>
    </location>
</feature>